<evidence type="ECO:0000313" key="2">
    <source>
        <dbReference type="EMBL" id="EDX71070.1"/>
    </source>
</evidence>
<dbReference type="AlphaFoldDB" id="B4W3Z3"/>
<evidence type="ECO:0000259" key="1">
    <source>
        <dbReference type="Pfam" id="PF12204"/>
    </source>
</evidence>
<reference evidence="2 3" key="1">
    <citation type="submission" date="2008-07" db="EMBL/GenBank/DDBJ databases">
        <authorList>
            <person name="Tandeau de Marsac N."/>
            <person name="Ferriera S."/>
            <person name="Johnson J."/>
            <person name="Kravitz S."/>
            <person name="Beeson K."/>
            <person name="Sutton G."/>
            <person name="Rogers Y.-H."/>
            <person name="Friedman R."/>
            <person name="Frazier M."/>
            <person name="Venter J.C."/>
        </authorList>
    </citation>
    <scope>NUCLEOTIDE SEQUENCE [LARGE SCALE GENOMIC DNA]</scope>
    <source>
        <strain evidence="2 3">PCC 7420</strain>
    </source>
</reference>
<dbReference type="eggNOG" id="ENOG5032ZKM">
    <property type="taxonomic scope" value="Bacteria"/>
</dbReference>
<sequence>MNNGDRIEKEGLSQTTPSEAKIFQQWHRFIADHGFVWKGILSRYDGKGRLTEVLNSTRKFTPASDASEIEHYLCFINRDDPEKVMEKRWMIEKCGPGIIHPVDPDSTIMFSSQSSGIMSRPGREYAEIYLIEGNRRVSTVISYYPDSYEEINKRCGLANISLFREVKQEESSFPWSEEKLEITNREYPSVQVINSSMLRFGTFDEIPVSNESVDWFAEERLIFDFPDGVSLNIPKTLKSVDKNNLILSWKYSHNQIKRAIAQFSDDTRGADLITLECVIV</sequence>
<keyword evidence="3" id="KW-1185">Reference proteome</keyword>
<accession>B4W3Z3</accession>
<feature type="domain" description="DUF3598" evidence="1">
    <location>
        <begin position="24"/>
        <end position="146"/>
    </location>
</feature>
<dbReference type="InterPro" id="IPR012674">
    <property type="entry name" value="Calycin"/>
</dbReference>
<dbReference type="SUPFAM" id="SSF50814">
    <property type="entry name" value="Lipocalins"/>
    <property type="match status" value="1"/>
</dbReference>
<gene>
    <name evidence="2" type="ORF">MC7420_4257</name>
</gene>
<dbReference type="Pfam" id="PF12204">
    <property type="entry name" value="DUF3598_N"/>
    <property type="match status" value="1"/>
</dbReference>
<organism evidence="2 3">
    <name type="scientific">Coleofasciculus chthonoplastes PCC 7420</name>
    <dbReference type="NCBI Taxonomy" id="118168"/>
    <lineage>
        <taxon>Bacteria</taxon>
        <taxon>Bacillati</taxon>
        <taxon>Cyanobacteriota</taxon>
        <taxon>Cyanophyceae</taxon>
        <taxon>Coleofasciculales</taxon>
        <taxon>Coleofasciculaceae</taxon>
        <taxon>Coleofasciculus</taxon>
    </lineage>
</organism>
<dbReference type="InterPro" id="IPR022017">
    <property type="entry name" value="BFA1-like_DUF3598"/>
</dbReference>
<dbReference type="OrthoDB" id="466156at2"/>
<protein>
    <recommendedName>
        <fullName evidence="1">DUF3598 domain-containing protein</fullName>
    </recommendedName>
</protein>
<proteinExistence type="predicted"/>
<dbReference type="EMBL" id="DS989876">
    <property type="protein sequence ID" value="EDX71070.1"/>
    <property type="molecule type" value="Genomic_DNA"/>
</dbReference>
<dbReference type="HOGENOM" id="CLU_986306_0_0_3"/>
<evidence type="ECO:0000313" key="3">
    <source>
        <dbReference type="Proteomes" id="UP000003835"/>
    </source>
</evidence>
<name>B4W3Z3_9CYAN</name>
<dbReference type="Gene3D" id="2.40.128.20">
    <property type="match status" value="1"/>
</dbReference>
<dbReference type="Proteomes" id="UP000003835">
    <property type="component" value="Unassembled WGS sequence"/>
</dbReference>